<name>A0ABY7D1I8_9BASI</name>
<keyword evidence="4" id="KW-1185">Reference proteome</keyword>
<protein>
    <submittedName>
        <fullName evidence="3">Uncharacterized protein</fullName>
    </submittedName>
</protein>
<sequence length="151" mass="16478">MKSGITMLLSTILLLFISPIGSAAGNASPNEPEKSTAKDAAGASAGNDLSYATNLFDNSQRHHAPSRGSPYNAGPNKQFWSCHDDGDFDLFCYSGENGEHHFPSRDIRNRGYPNEPYPLFICDKGFRGACCKRNATFNWVNCSRASVNLNP</sequence>
<evidence type="ECO:0000313" key="4">
    <source>
        <dbReference type="Proteomes" id="UP001164743"/>
    </source>
</evidence>
<gene>
    <name evidence="3" type="ORF">PtA15_14A338</name>
</gene>
<dbReference type="EMBL" id="CP110434">
    <property type="protein sequence ID" value="WAQ91454.1"/>
    <property type="molecule type" value="Genomic_DNA"/>
</dbReference>
<feature type="signal peptide" evidence="2">
    <location>
        <begin position="1"/>
        <end position="23"/>
    </location>
</feature>
<keyword evidence="2" id="KW-0732">Signal</keyword>
<evidence type="ECO:0000256" key="2">
    <source>
        <dbReference type="SAM" id="SignalP"/>
    </source>
</evidence>
<evidence type="ECO:0000313" key="3">
    <source>
        <dbReference type="EMBL" id="WAQ91454.1"/>
    </source>
</evidence>
<evidence type="ECO:0000256" key="1">
    <source>
        <dbReference type="SAM" id="MobiDB-lite"/>
    </source>
</evidence>
<accession>A0ABY7D1I8</accession>
<proteinExistence type="predicted"/>
<reference evidence="3" key="1">
    <citation type="submission" date="2022-10" db="EMBL/GenBank/DDBJ databases">
        <title>Puccinia triticina Genome sequencing and assembly.</title>
        <authorList>
            <person name="Li C."/>
        </authorList>
    </citation>
    <scope>NUCLEOTIDE SEQUENCE</scope>
    <source>
        <strain evidence="3">Pt15</strain>
    </source>
</reference>
<dbReference type="RefSeq" id="XP_053027009.1">
    <property type="nucleotide sequence ID" value="XM_053163043.1"/>
</dbReference>
<feature type="chain" id="PRO_5045268530" evidence="2">
    <location>
        <begin position="24"/>
        <end position="151"/>
    </location>
</feature>
<dbReference type="GeneID" id="77803938"/>
<feature type="region of interest" description="Disordered" evidence="1">
    <location>
        <begin position="25"/>
        <end position="44"/>
    </location>
</feature>
<dbReference type="Proteomes" id="UP001164743">
    <property type="component" value="Chromosome 14A"/>
</dbReference>
<organism evidence="3 4">
    <name type="scientific">Puccinia triticina</name>
    <dbReference type="NCBI Taxonomy" id="208348"/>
    <lineage>
        <taxon>Eukaryota</taxon>
        <taxon>Fungi</taxon>
        <taxon>Dikarya</taxon>
        <taxon>Basidiomycota</taxon>
        <taxon>Pucciniomycotina</taxon>
        <taxon>Pucciniomycetes</taxon>
        <taxon>Pucciniales</taxon>
        <taxon>Pucciniaceae</taxon>
        <taxon>Puccinia</taxon>
    </lineage>
</organism>